<dbReference type="GO" id="GO:0005886">
    <property type="term" value="C:plasma membrane"/>
    <property type="evidence" value="ECO:0007669"/>
    <property type="project" value="UniProtKB-SubCell"/>
</dbReference>
<dbReference type="GO" id="GO:0009103">
    <property type="term" value="P:lipopolysaccharide biosynthetic process"/>
    <property type="evidence" value="ECO:0007669"/>
    <property type="project" value="UniProtKB-KW"/>
</dbReference>
<evidence type="ECO:0000256" key="6">
    <source>
        <dbReference type="ARBA" id="ARBA00022692"/>
    </source>
</evidence>
<name>A0AB36P5Y3_9FLAO</name>
<dbReference type="Proteomes" id="UP000198431">
    <property type="component" value="Unassembled WGS sequence"/>
</dbReference>
<dbReference type="RefSeq" id="WP_073395863.1">
    <property type="nucleotide sequence ID" value="NZ_FRBX01000004.1"/>
</dbReference>
<keyword evidence="4" id="KW-0997">Cell inner membrane</keyword>
<keyword evidence="2" id="KW-1003">Cell membrane</keyword>
<reference evidence="14 15" key="2">
    <citation type="submission" date="2016-11" db="EMBL/GenBank/DDBJ databases">
        <authorList>
            <person name="Varghese N."/>
            <person name="Submissions S."/>
        </authorList>
    </citation>
    <scope>NUCLEOTIDE SEQUENCE [LARGE SCALE GENOMIC DNA]</scope>
    <source>
        <strain evidence="14 15">DSM 6368</strain>
    </source>
</reference>
<dbReference type="InterPro" id="IPR000620">
    <property type="entry name" value="EamA_dom"/>
</dbReference>
<dbReference type="GO" id="GO:0022857">
    <property type="term" value="F:transmembrane transporter activity"/>
    <property type="evidence" value="ECO:0007669"/>
    <property type="project" value="InterPro"/>
</dbReference>
<evidence type="ECO:0000256" key="5">
    <source>
        <dbReference type="ARBA" id="ARBA00022556"/>
    </source>
</evidence>
<dbReference type="EMBL" id="MUHB01000003">
    <property type="protein sequence ID" value="OXB07594.1"/>
    <property type="molecule type" value="Genomic_DNA"/>
</dbReference>
<accession>A0AB36P5Y3</accession>
<evidence type="ECO:0000259" key="12">
    <source>
        <dbReference type="Pfam" id="PF00892"/>
    </source>
</evidence>
<dbReference type="SUPFAM" id="SSF103481">
    <property type="entry name" value="Multidrug resistance efflux transporter EmrE"/>
    <property type="match status" value="1"/>
</dbReference>
<dbReference type="InterPro" id="IPR037185">
    <property type="entry name" value="EmrE-like"/>
</dbReference>
<feature type="transmembrane region" description="Helical" evidence="11">
    <location>
        <begin position="103"/>
        <end position="121"/>
    </location>
</feature>
<keyword evidence="6 11" id="KW-0812">Transmembrane</keyword>
<evidence type="ECO:0000256" key="1">
    <source>
        <dbReference type="ARBA" id="ARBA00004651"/>
    </source>
</evidence>
<dbReference type="Pfam" id="PF00892">
    <property type="entry name" value="EamA"/>
    <property type="match status" value="1"/>
</dbReference>
<evidence type="ECO:0000256" key="11">
    <source>
        <dbReference type="SAM" id="Phobius"/>
    </source>
</evidence>
<evidence type="ECO:0000256" key="9">
    <source>
        <dbReference type="ARBA" id="ARBA00023098"/>
    </source>
</evidence>
<dbReference type="GO" id="GO:0009245">
    <property type="term" value="P:lipid A biosynthetic process"/>
    <property type="evidence" value="ECO:0007669"/>
    <property type="project" value="UniProtKB-KW"/>
</dbReference>
<comment type="subcellular location">
    <subcellularLocation>
        <location evidence="1">Cell membrane</location>
        <topology evidence="1">Multi-pass membrane protein</topology>
    </subcellularLocation>
</comment>
<keyword evidence="8 11" id="KW-1133">Transmembrane helix</keyword>
<evidence type="ECO:0000256" key="3">
    <source>
        <dbReference type="ARBA" id="ARBA00022516"/>
    </source>
</evidence>
<feature type="domain" description="EamA" evidence="12">
    <location>
        <begin position="50"/>
        <end position="120"/>
    </location>
</feature>
<gene>
    <name evidence="13" type="ORF">B0A72_01645</name>
    <name evidence="14" type="ORF">SAMN05444387_3033</name>
</gene>
<sequence length="123" mass="14128">MFKYLIILLSTSMSAFAQYFLKVGVGRTNLLDSFKNHNLFYTLKIVFTDFYIIIGFSLYFLSAVFWLFVLSKFNLSKAYPLASLGYVFTLMIGFYFLNEPVNLMSILAIILIISGVFVLSYSN</sequence>
<evidence type="ECO:0000256" key="10">
    <source>
        <dbReference type="ARBA" id="ARBA00023136"/>
    </source>
</evidence>
<evidence type="ECO:0000256" key="8">
    <source>
        <dbReference type="ARBA" id="ARBA00022989"/>
    </source>
</evidence>
<evidence type="ECO:0000313" key="13">
    <source>
        <dbReference type="EMBL" id="OXB07594.1"/>
    </source>
</evidence>
<protein>
    <submittedName>
        <fullName evidence="14">EamA-like transporter family protein</fullName>
    </submittedName>
</protein>
<keyword evidence="10 11" id="KW-0472">Membrane</keyword>
<comment type="caution">
    <text evidence="13">The sequence shown here is derived from an EMBL/GenBank/DDBJ whole genome shotgun (WGS) entry which is preliminary data.</text>
</comment>
<dbReference type="Proteomes" id="UP000184216">
    <property type="component" value="Unassembled WGS sequence"/>
</dbReference>
<keyword evidence="9" id="KW-0443">Lipid metabolism</keyword>
<dbReference type="AlphaFoldDB" id="A0AB36P5Y3"/>
<keyword evidence="15" id="KW-1185">Reference proteome</keyword>
<keyword evidence="5" id="KW-0441">Lipid A biosynthesis</keyword>
<organism evidence="13 16">
    <name type="scientific">Flavobacterium pectinovorum</name>
    <dbReference type="NCBI Taxonomy" id="29533"/>
    <lineage>
        <taxon>Bacteria</taxon>
        <taxon>Pseudomonadati</taxon>
        <taxon>Bacteroidota</taxon>
        <taxon>Flavobacteriia</taxon>
        <taxon>Flavobacteriales</taxon>
        <taxon>Flavobacteriaceae</taxon>
        <taxon>Flavobacterium</taxon>
    </lineage>
</organism>
<dbReference type="PANTHER" id="PTHR30561">
    <property type="entry name" value="SMR FAMILY PROTON-DEPENDENT DRUG EFFLUX TRANSPORTER SUGE"/>
    <property type="match status" value="1"/>
</dbReference>
<keyword evidence="3" id="KW-0444">Lipid biosynthesis</keyword>
<evidence type="ECO:0000313" key="15">
    <source>
        <dbReference type="Proteomes" id="UP000184216"/>
    </source>
</evidence>
<dbReference type="Gene3D" id="1.10.3730.20">
    <property type="match status" value="1"/>
</dbReference>
<keyword evidence="7" id="KW-0448">Lipopolysaccharide biosynthesis</keyword>
<proteinExistence type="predicted"/>
<dbReference type="PANTHER" id="PTHR30561:SF9">
    <property type="entry name" value="4-AMINO-4-DEOXY-L-ARABINOSE-PHOSPHOUNDECAPRENOL FLIPPASE SUBUNIT ARNF-RELATED"/>
    <property type="match status" value="1"/>
</dbReference>
<feature type="transmembrane region" description="Helical" evidence="11">
    <location>
        <begin position="78"/>
        <end position="97"/>
    </location>
</feature>
<evidence type="ECO:0000313" key="14">
    <source>
        <dbReference type="EMBL" id="SHM73402.1"/>
    </source>
</evidence>
<dbReference type="InterPro" id="IPR000390">
    <property type="entry name" value="Small_drug/metabolite_transptr"/>
</dbReference>
<evidence type="ECO:0000256" key="4">
    <source>
        <dbReference type="ARBA" id="ARBA00022519"/>
    </source>
</evidence>
<evidence type="ECO:0000313" key="16">
    <source>
        <dbReference type="Proteomes" id="UP000198431"/>
    </source>
</evidence>
<feature type="transmembrane region" description="Helical" evidence="11">
    <location>
        <begin position="50"/>
        <end position="71"/>
    </location>
</feature>
<reference evidence="13 16" key="1">
    <citation type="submission" date="2016-11" db="EMBL/GenBank/DDBJ databases">
        <title>Whole genomes of Flavobacteriaceae.</title>
        <authorList>
            <person name="Stine C."/>
            <person name="Li C."/>
            <person name="Tadesse D."/>
        </authorList>
    </citation>
    <scope>NUCLEOTIDE SEQUENCE [LARGE SCALE GENOMIC DNA]</scope>
    <source>
        <strain evidence="13 16">ATCC 19366</strain>
    </source>
</reference>
<dbReference type="EMBL" id="FRBX01000004">
    <property type="protein sequence ID" value="SHM73402.1"/>
    <property type="molecule type" value="Genomic_DNA"/>
</dbReference>
<evidence type="ECO:0000256" key="2">
    <source>
        <dbReference type="ARBA" id="ARBA00022475"/>
    </source>
</evidence>
<evidence type="ECO:0000256" key="7">
    <source>
        <dbReference type="ARBA" id="ARBA00022985"/>
    </source>
</evidence>